<reference evidence="11 12" key="1">
    <citation type="submission" date="2011-07" db="EMBL/GenBank/DDBJ databases">
        <authorList>
            <person name="Coyne R."/>
            <person name="Brami D."/>
            <person name="Johnson J."/>
            <person name="Hostetler J."/>
            <person name="Hannick L."/>
            <person name="Clark T."/>
            <person name="Cassidy-Hanley D."/>
            <person name="Inman J."/>
        </authorList>
    </citation>
    <scope>NUCLEOTIDE SEQUENCE [LARGE SCALE GENOMIC DNA]</scope>
    <source>
        <strain evidence="11 12">G5</strain>
    </source>
</reference>
<keyword evidence="12" id="KW-1185">Reference proteome</keyword>
<evidence type="ECO:0000313" key="12">
    <source>
        <dbReference type="Proteomes" id="UP000008983"/>
    </source>
</evidence>
<dbReference type="FunFam" id="3.40.50.300:FF:000007">
    <property type="entry name" value="Pre-mRNA-splicing factor ATP-dependent RNA helicase"/>
    <property type="match status" value="1"/>
</dbReference>
<dbReference type="Gene3D" id="3.40.50.300">
    <property type="entry name" value="P-loop containing nucleotide triphosphate hydrolases"/>
    <property type="match status" value="2"/>
</dbReference>
<dbReference type="eggNOG" id="KOG0925">
    <property type="taxonomic scope" value="Eukaryota"/>
</dbReference>
<dbReference type="SUPFAM" id="SSF52540">
    <property type="entry name" value="P-loop containing nucleoside triphosphate hydrolases"/>
    <property type="match status" value="1"/>
</dbReference>
<organism evidence="11 12">
    <name type="scientific">Ichthyophthirius multifiliis</name>
    <name type="common">White spot disease agent</name>
    <name type="synonym">Ich</name>
    <dbReference type="NCBI Taxonomy" id="5932"/>
    <lineage>
        <taxon>Eukaryota</taxon>
        <taxon>Sar</taxon>
        <taxon>Alveolata</taxon>
        <taxon>Ciliophora</taxon>
        <taxon>Intramacronucleata</taxon>
        <taxon>Oligohymenophorea</taxon>
        <taxon>Hymenostomatida</taxon>
        <taxon>Ophryoglenina</taxon>
        <taxon>Ichthyophthirius</taxon>
    </lineage>
</organism>
<dbReference type="OMA" id="NDSANSH"/>
<dbReference type="STRING" id="857967.G0QR90"/>
<dbReference type="SMART" id="SM00490">
    <property type="entry name" value="HELICc"/>
    <property type="match status" value="1"/>
</dbReference>
<dbReference type="EMBL" id="GL983744">
    <property type="protein sequence ID" value="EGR32242.1"/>
    <property type="molecule type" value="Genomic_DNA"/>
</dbReference>
<dbReference type="InterPro" id="IPR002464">
    <property type="entry name" value="DNA/RNA_helicase_DEAH_CS"/>
</dbReference>
<dbReference type="RefSeq" id="XP_004035728.1">
    <property type="nucleotide sequence ID" value="XM_004035680.1"/>
</dbReference>
<dbReference type="PROSITE" id="PS00690">
    <property type="entry name" value="DEAH_ATP_HELICASE"/>
    <property type="match status" value="1"/>
</dbReference>
<dbReference type="Pfam" id="PF21010">
    <property type="entry name" value="HA2_C"/>
    <property type="match status" value="1"/>
</dbReference>
<dbReference type="InterPro" id="IPR027417">
    <property type="entry name" value="P-loop_NTPase"/>
</dbReference>
<dbReference type="GO" id="GO:0005524">
    <property type="term" value="F:ATP binding"/>
    <property type="evidence" value="ECO:0007669"/>
    <property type="project" value="UniProtKB-KW"/>
</dbReference>
<sequence length="454" mass="51331">MSVAKRVADETDVILGEEVGYSIRFEDKTSQKTILKYLTDGMLLREAMHDPLLEKYSIIILDEAHERTLNTDILFGLLKEILQNRKDLKVVVMSATMDAEKFQNYFKDAPLLDIPGRLHPVEIFYTHEPEKDYVEATIRTVIQIHMYEEEGDILVFLTGEEEIENACKQIKQEIQKQGDSVGNISVVPLYSSLPPSMQQKIFDSAPPINKKGIPGRKIIVSTNIAETSLTIDGIVYVIDPGFSKQKVFNPRMRVESLLVSPISKASAKQRAGRAGRTRPGKCFRLYTEQSFKNELIEDTYPEILRSNLASVVLTLKKLGINDLVHFDFMDPPAPETLMRALELLNDLGALDDEGELTKIGEMMAEFPLEPQLSKILLNSPQYQCSEEIVSIVALLSVPNIFQRPKELQREADDAKLKFCNPDGDHLTMLNAYNAYKQKKKTKIGVNKISLIQDL</sequence>
<dbReference type="GO" id="GO:0006397">
    <property type="term" value="P:mRNA processing"/>
    <property type="evidence" value="ECO:0007669"/>
    <property type="project" value="UniProtKB-KW"/>
</dbReference>
<feature type="domain" description="Helicase ATP-binding" evidence="9">
    <location>
        <begin position="1"/>
        <end position="115"/>
    </location>
</feature>
<dbReference type="OrthoDB" id="10253254at2759"/>
<dbReference type="GO" id="GO:0008380">
    <property type="term" value="P:RNA splicing"/>
    <property type="evidence" value="ECO:0007669"/>
    <property type="project" value="UniProtKB-KW"/>
</dbReference>
<keyword evidence="5" id="KW-0347">Helicase</keyword>
<evidence type="ECO:0000256" key="2">
    <source>
        <dbReference type="ARBA" id="ARBA00022664"/>
    </source>
</evidence>
<dbReference type="PANTHER" id="PTHR18934">
    <property type="entry name" value="ATP-DEPENDENT RNA HELICASE"/>
    <property type="match status" value="1"/>
</dbReference>
<dbReference type="InterPro" id="IPR014001">
    <property type="entry name" value="Helicase_ATP-bd"/>
</dbReference>
<proteinExistence type="predicted"/>
<dbReference type="Proteomes" id="UP000008983">
    <property type="component" value="Unassembled WGS sequence"/>
</dbReference>
<dbReference type="GO" id="GO:0016787">
    <property type="term" value="F:hydrolase activity"/>
    <property type="evidence" value="ECO:0007669"/>
    <property type="project" value="UniProtKB-KW"/>
</dbReference>
<dbReference type="SMART" id="SM00847">
    <property type="entry name" value="HA2"/>
    <property type="match status" value="1"/>
</dbReference>
<evidence type="ECO:0000259" key="10">
    <source>
        <dbReference type="PROSITE" id="PS51194"/>
    </source>
</evidence>
<dbReference type="InParanoid" id="G0QR90"/>
<evidence type="ECO:0000259" key="9">
    <source>
        <dbReference type="PROSITE" id="PS51192"/>
    </source>
</evidence>
<evidence type="ECO:0000313" key="11">
    <source>
        <dbReference type="EMBL" id="EGR32242.1"/>
    </source>
</evidence>
<feature type="domain" description="Helicase C-terminal" evidence="10">
    <location>
        <begin position="140"/>
        <end position="319"/>
    </location>
</feature>
<dbReference type="FunFam" id="1.20.120.1080:FF:000003">
    <property type="entry name" value="Pre-mRNA-splicing factor ATP-dependent RNA helicase PRP43"/>
    <property type="match status" value="1"/>
</dbReference>
<dbReference type="FunFam" id="3.40.50.300:FF:001922">
    <property type="entry name" value="DEAH (Asp-Glu-Ala-His) box polypeptide 29"/>
    <property type="match status" value="1"/>
</dbReference>
<dbReference type="Pfam" id="PF00271">
    <property type="entry name" value="Helicase_C"/>
    <property type="match status" value="1"/>
</dbReference>
<evidence type="ECO:0000256" key="3">
    <source>
        <dbReference type="ARBA" id="ARBA00022741"/>
    </source>
</evidence>
<accession>G0QR90</accession>
<dbReference type="AlphaFoldDB" id="G0QR90"/>
<comment type="catalytic activity">
    <reaction evidence="8">
        <text>ATP + H2O = ADP + phosphate + H(+)</text>
        <dbReference type="Rhea" id="RHEA:13065"/>
        <dbReference type="ChEBI" id="CHEBI:15377"/>
        <dbReference type="ChEBI" id="CHEBI:15378"/>
        <dbReference type="ChEBI" id="CHEBI:30616"/>
        <dbReference type="ChEBI" id="CHEBI:43474"/>
        <dbReference type="ChEBI" id="CHEBI:456216"/>
        <dbReference type="EC" id="3.6.4.13"/>
    </reaction>
</comment>
<dbReference type="PANTHER" id="PTHR18934:SF109">
    <property type="entry name" value="ATP-DEPENDENT RNA HELICASE DHX15 HOMOLOG"/>
    <property type="match status" value="1"/>
</dbReference>
<evidence type="ECO:0000256" key="1">
    <source>
        <dbReference type="ARBA" id="ARBA00012552"/>
    </source>
</evidence>
<keyword evidence="2" id="KW-0507">mRNA processing</keyword>
<evidence type="ECO:0000256" key="8">
    <source>
        <dbReference type="ARBA" id="ARBA00047984"/>
    </source>
</evidence>
<dbReference type="Pfam" id="PF04408">
    <property type="entry name" value="WHD_HA2"/>
    <property type="match status" value="1"/>
</dbReference>
<dbReference type="InterPro" id="IPR001650">
    <property type="entry name" value="Helicase_C-like"/>
</dbReference>
<dbReference type="EC" id="3.6.4.13" evidence="1"/>
<dbReference type="Gene3D" id="1.20.120.1080">
    <property type="match status" value="1"/>
</dbReference>
<dbReference type="PROSITE" id="PS51194">
    <property type="entry name" value="HELICASE_CTER"/>
    <property type="match status" value="1"/>
</dbReference>
<dbReference type="PROSITE" id="PS51192">
    <property type="entry name" value="HELICASE_ATP_BIND_1"/>
    <property type="match status" value="1"/>
</dbReference>
<keyword evidence="4" id="KW-0378">Hydrolase</keyword>
<keyword evidence="3" id="KW-0547">Nucleotide-binding</keyword>
<evidence type="ECO:0000256" key="5">
    <source>
        <dbReference type="ARBA" id="ARBA00022806"/>
    </source>
</evidence>
<evidence type="ECO:0000256" key="7">
    <source>
        <dbReference type="ARBA" id="ARBA00023187"/>
    </source>
</evidence>
<dbReference type="GO" id="GO:0003723">
    <property type="term" value="F:RNA binding"/>
    <property type="evidence" value="ECO:0007669"/>
    <property type="project" value="TreeGrafter"/>
</dbReference>
<evidence type="ECO:0000256" key="4">
    <source>
        <dbReference type="ARBA" id="ARBA00022801"/>
    </source>
</evidence>
<dbReference type="CDD" id="cd18791">
    <property type="entry name" value="SF2_C_RHA"/>
    <property type="match status" value="1"/>
</dbReference>
<keyword evidence="7" id="KW-0508">mRNA splicing</keyword>
<keyword evidence="6" id="KW-0067">ATP-binding</keyword>
<dbReference type="InterPro" id="IPR007502">
    <property type="entry name" value="Helicase-assoc_dom"/>
</dbReference>
<protein>
    <recommendedName>
        <fullName evidence="1">RNA helicase</fullName>
        <ecNumber evidence="1">3.6.4.13</ecNumber>
    </recommendedName>
</protein>
<dbReference type="GeneID" id="14908412"/>
<dbReference type="InterPro" id="IPR048333">
    <property type="entry name" value="HA2_WH"/>
</dbReference>
<name>G0QR90_ICHMU</name>
<dbReference type="GO" id="GO:0003724">
    <property type="term" value="F:RNA helicase activity"/>
    <property type="evidence" value="ECO:0007669"/>
    <property type="project" value="UniProtKB-EC"/>
</dbReference>
<gene>
    <name evidence="11" type="ORF">IMG5_090910</name>
</gene>
<evidence type="ECO:0000256" key="6">
    <source>
        <dbReference type="ARBA" id="ARBA00022840"/>
    </source>
</evidence>